<dbReference type="PANTHER" id="PTHR38449:SF1">
    <property type="entry name" value="REGULATORY PROTEIN SSL2874-RELATED"/>
    <property type="match status" value="1"/>
</dbReference>
<dbReference type="Proteomes" id="UP001197875">
    <property type="component" value="Unassembled WGS sequence"/>
</dbReference>
<reference evidence="2 3" key="1">
    <citation type="submission" date="2021-10" db="EMBL/GenBank/DDBJ databases">
        <title>Anaerobic single-cell dispensing facilitates the cultivation of human gut bacteria.</title>
        <authorList>
            <person name="Afrizal A."/>
        </authorList>
    </citation>
    <scope>NUCLEOTIDE SEQUENCE [LARGE SCALE GENOMIC DNA]</scope>
    <source>
        <strain evidence="2 3">CLA-AA-H277</strain>
    </source>
</reference>
<protein>
    <recommendedName>
        <fullName evidence="1">Putative regulatory protein LKD71_01725</fullName>
    </recommendedName>
</protein>
<accession>A0AAE3DQF1</accession>
<gene>
    <name evidence="2" type="ORF">LKD71_01725</name>
</gene>
<dbReference type="EMBL" id="JAJEPR010000002">
    <property type="protein sequence ID" value="MCC2188553.1"/>
    <property type="molecule type" value="Genomic_DNA"/>
</dbReference>
<dbReference type="NCBIfam" id="NF003315">
    <property type="entry name" value="PRK04323.1"/>
    <property type="match status" value="1"/>
</dbReference>
<organism evidence="2 3">
    <name type="scientific">Fusicatenibacter faecihominis</name>
    <dbReference type="NCBI Taxonomy" id="2881276"/>
    <lineage>
        <taxon>Bacteria</taxon>
        <taxon>Bacillati</taxon>
        <taxon>Bacillota</taxon>
        <taxon>Clostridia</taxon>
        <taxon>Lachnospirales</taxon>
        <taxon>Lachnospiraceae</taxon>
        <taxon>Fusicatenibacter</taxon>
    </lineage>
</organism>
<comment type="similarity">
    <text evidence="1">Belongs to the RemA family.</text>
</comment>
<dbReference type="PANTHER" id="PTHR38449">
    <property type="entry name" value="REGULATORY PROTEIN TM_1690-RELATED"/>
    <property type="match status" value="1"/>
</dbReference>
<evidence type="ECO:0000256" key="1">
    <source>
        <dbReference type="HAMAP-Rule" id="MF_01503"/>
    </source>
</evidence>
<keyword evidence="3" id="KW-1185">Reference proteome</keyword>
<evidence type="ECO:0000313" key="3">
    <source>
        <dbReference type="Proteomes" id="UP001197875"/>
    </source>
</evidence>
<dbReference type="InterPro" id="IPR007169">
    <property type="entry name" value="RemA-like"/>
</dbReference>
<dbReference type="Pfam" id="PF04025">
    <property type="entry name" value="RemA-like"/>
    <property type="match status" value="1"/>
</dbReference>
<sequence>MAAFVNIGFGNLVNSEKVVSVVCPDAAPVKRLVQKAKEAGRVIDATQGRRTKAVLITEEDHVILSALQPDTLGRRMSAGTKEMQWKGEDDE</sequence>
<proteinExistence type="inferred from homology"/>
<comment type="caution">
    <text evidence="2">The sequence shown here is derived from an EMBL/GenBank/DDBJ whole genome shotgun (WGS) entry which is preliminary data.</text>
</comment>
<evidence type="ECO:0000313" key="2">
    <source>
        <dbReference type="EMBL" id="MCC2188553.1"/>
    </source>
</evidence>
<dbReference type="AlphaFoldDB" id="A0AAE3DQF1"/>
<dbReference type="RefSeq" id="WP_178044831.1">
    <property type="nucleotide sequence ID" value="NZ_JAJEPR010000002.1"/>
</dbReference>
<name>A0AAE3DQF1_9FIRM</name>
<dbReference type="HAMAP" id="MF_01503">
    <property type="entry name" value="RemA"/>
    <property type="match status" value="1"/>
</dbReference>